<protein>
    <submittedName>
        <fullName evidence="2">Uncharacterized protein</fullName>
    </submittedName>
</protein>
<evidence type="ECO:0000256" key="1">
    <source>
        <dbReference type="SAM" id="MobiDB-lite"/>
    </source>
</evidence>
<feature type="region of interest" description="Disordered" evidence="1">
    <location>
        <begin position="1"/>
        <end position="26"/>
    </location>
</feature>
<reference evidence="2 3" key="1">
    <citation type="journal article" date="2018" name="Nat. Ecol. Evol.">
        <title>Pezizomycetes genomes reveal the molecular basis of ectomycorrhizal truffle lifestyle.</title>
        <authorList>
            <person name="Murat C."/>
            <person name="Payen T."/>
            <person name="Noel B."/>
            <person name="Kuo A."/>
            <person name="Morin E."/>
            <person name="Chen J."/>
            <person name="Kohler A."/>
            <person name="Krizsan K."/>
            <person name="Balestrini R."/>
            <person name="Da Silva C."/>
            <person name="Montanini B."/>
            <person name="Hainaut M."/>
            <person name="Levati E."/>
            <person name="Barry K.W."/>
            <person name="Belfiori B."/>
            <person name="Cichocki N."/>
            <person name="Clum A."/>
            <person name="Dockter R.B."/>
            <person name="Fauchery L."/>
            <person name="Guy J."/>
            <person name="Iotti M."/>
            <person name="Le Tacon F."/>
            <person name="Lindquist E.A."/>
            <person name="Lipzen A."/>
            <person name="Malagnac F."/>
            <person name="Mello A."/>
            <person name="Molinier V."/>
            <person name="Miyauchi S."/>
            <person name="Poulain J."/>
            <person name="Riccioni C."/>
            <person name="Rubini A."/>
            <person name="Sitrit Y."/>
            <person name="Splivallo R."/>
            <person name="Traeger S."/>
            <person name="Wang M."/>
            <person name="Zifcakova L."/>
            <person name="Wipf D."/>
            <person name="Zambonelli A."/>
            <person name="Paolocci F."/>
            <person name="Nowrousian M."/>
            <person name="Ottonello S."/>
            <person name="Baldrian P."/>
            <person name="Spatafora J.W."/>
            <person name="Henrissat B."/>
            <person name="Nagy L.G."/>
            <person name="Aury J.M."/>
            <person name="Wincker P."/>
            <person name="Grigoriev I.V."/>
            <person name="Bonfante P."/>
            <person name="Martin F.M."/>
        </authorList>
    </citation>
    <scope>NUCLEOTIDE SEQUENCE [LARGE SCALE GENOMIC DNA]</scope>
    <source>
        <strain evidence="2 3">ATCC MYA-4762</strain>
    </source>
</reference>
<dbReference type="EMBL" id="ML121581">
    <property type="protein sequence ID" value="RPB19919.1"/>
    <property type="molecule type" value="Genomic_DNA"/>
</dbReference>
<evidence type="ECO:0000313" key="3">
    <source>
        <dbReference type="Proteomes" id="UP000267821"/>
    </source>
</evidence>
<feature type="region of interest" description="Disordered" evidence="1">
    <location>
        <begin position="252"/>
        <end position="284"/>
    </location>
</feature>
<dbReference type="InParanoid" id="A0A3N4LEL9"/>
<dbReference type="Proteomes" id="UP000267821">
    <property type="component" value="Unassembled WGS sequence"/>
</dbReference>
<feature type="compositionally biased region" description="Polar residues" evidence="1">
    <location>
        <begin position="275"/>
        <end position="284"/>
    </location>
</feature>
<dbReference type="AlphaFoldDB" id="A0A3N4LEL9"/>
<evidence type="ECO:0000313" key="2">
    <source>
        <dbReference type="EMBL" id="RPB19919.1"/>
    </source>
</evidence>
<proteinExistence type="predicted"/>
<feature type="region of interest" description="Disordered" evidence="1">
    <location>
        <begin position="389"/>
        <end position="434"/>
    </location>
</feature>
<organism evidence="2 3">
    <name type="scientific">Terfezia boudieri ATCC MYA-4762</name>
    <dbReference type="NCBI Taxonomy" id="1051890"/>
    <lineage>
        <taxon>Eukaryota</taxon>
        <taxon>Fungi</taxon>
        <taxon>Dikarya</taxon>
        <taxon>Ascomycota</taxon>
        <taxon>Pezizomycotina</taxon>
        <taxon>Pezizomycetes</taxon>
        <taxon>Pezizales</taxon>
        <taxon>Pezizaceae</taxon>
        <taxon>Terfezia</taxon>
    </lineage>
</organism>
<accession>A0A3N4LEL9</accession>
<gene>
    <name evidence="2" type="ORF">L211DRAFT_870963</name>
</gene>
<name>A0A3N4LEL9_9PEZI</name>
<dbReference type="OrthoDB" id="76567at2759"/>
<keyword evidence="3" id="KW-1185">Reference proteome</keyword>
<sequence length="434" mass="49139">MLSKTAADKPSTTKRRHIPCGLESPPSTPRFAEHRHLCASPLVKAHTTLHPPLPSPPSSVCGNIVDPNQEITKHMLQGSENSITLSNVSPRCYRRLAERGVRLRHTYFTPIDTLLLRPMITPVHGLVQSFFGSVQADMRSTGFLDESEYGLIDTSIHSVQLPHIGDTVLSSGETIHTALAGSKEADAVISTYELDAAGMPVASRTFPNIVVEVGLSESYTDLVRDARHWLEQTRGKVRVVILVKIYEEPQYSQLRQRRQPPTPTPDLADQGEYSDVSSGSSYEQQETHFRSSEKLCNQYVGNLSGFVEVWRYSHRQGGMYQDGPRMDLLPHLSSSRTLTISRKDLDLPKRERRNHLRVDLAPLATIIEHLGKYKLAYWRWQQRRPMRRQRRGRQMVQIDTEAHELESSEYPTDEGEHDSPMDKPSEVLVVRPVN</sequence>